<accession>A0ABD3S0T5</accession>
<dbReference type="AlphaFoldDB" id="A0ABD3S0T5"/>
<proteinExistence type="predicted"/>
<name>A0ABD3S0T5_9LAMI</name>
<reference evidence="1 2" key="1">
    <citation type="submission" date="2024-12" db="EMBL/GenBank/DDBJ databases">
        <title>The unique morphological basis and parallel evolutionary history of personate flowers in Penstemon.</title>
        <authorList>
            <person name="Depatie T.H."/>
            <person name="Wessinger C.A."/>
        </authorList>
    </citation>
    <scope>NUCLEOTIDE SEQUENCE [LARGE SCALE GENOMIC DNA]</scope>
    <source>
        <strain evidence="1">WTNN_2</strain>
        <tissue evidence="1">Leaf</tissue>
    </source>
</reference>
<dbReference type="EMBL" id="JBJXBP010000007">
    <property type="protein sequence ID" value="KAL3818109.1"/>
    <property type="molecule type" value="Genomic_DNA"/>
</dbReference>
<dbReference type="Proteomes" id="UP001634393">
    <property type="component" value="Unassembled WGS sequence"/>
</dbReference>
<evidence type="ECO:0000313" key="2">
    <source>
        <dbReference type="Proteomes" id="UP001634393"/>
    </source>
</evidence>
<gene>
    <name evidence="1" type="ORF">ACJIZ3_004014</name>
</gene>
<sequence length="59" mass="6888">MEVSTSIRFNFVTTNNITIPKFTKGWPRVILDNTEVLVENLLDIEAQEIVFQIARLRPR</sequence>
<evidence type="ECO:0000313" key="1">
    <source>
        <dbReference type="EMBL" id="KAL3818109.1"/>
    </source>
</evidence>
<comment type="caution">
    <text evidence="1">The sequence shown here is derived from an EMBL/GenBank/DDBJ whole genome shotgun (WGS) entry which is preliminary data.</text>
</comment>
<keyword evidence="2" id="KW-1185">Reference proteome</keyword>
<protein>
    <submittedName>
        <fullName evidence="1">Uncharacterized protein</fullName>
    </submittedName>
</protein>
<organism evidence="1 2">
    <name type="scientific">Penstemon smallii</name>
    <dbReference type="NCBI Taxonomy" id="265156"/>
    <lineage>
        <taxon>Eukaryota</taxon>
        <taxon>Viridiplantae</taxon>
        <taxon>Streptophyta</taxon>
        <taxon>Embryophyta</taxon>
        <taxon>Tracheophyta</taxon>
        <taxon>Spermatophyta</taxon>
        <taxon>Magnoliopsida</taxon>
        <taxon>eudicotyledons</taxon>
        <taxon>Gunneridae</taxon>
        <taxon>Pentapetalae</taxon>
        <taxon>asterids</taxon>
        <taxon>lamiids</taxon>
        <taxon>Lamiales</taxon>
        <taxon>Plantaginaceae</taxon>
        <taxon>Cheloneae</taxon>
        <taxon>Penstemon</taxon>
    </lineage>
</organism>